<evidence type="ECO:0000256" key="4">
    <source>
        <dbReference type="RuleBase" id="RU363090"/>
    </source>
</evidence>
<comment type="caution">
    <text evidence="6">The sequence shown here is derived from an EMBL/GenBank/DDBJ whole genome shotgun (WGS) entry which is preliminary data.</text>
</comment>
<name>A0A2B7Z1J7_POLH7</name>
<dbReference type="InterPro" id="IPR005522">
    <property type="entry name" value="IPK"/>
</dbReference>
<evidence type="ECO:0000256" key="3">
    <source>
        <dbReference type="ARBA" id="ARBA00022777"/>
    </source>
</evidence>
<dbReference type="GO" id="GO:0005634">
    <property type="term" value="C:nucleus"/>
    <property type="evidence" value="ECO:0007669"/>
    <property type="project" value="TreeGrafter"/>
</dbReference>
<dbReference type="STRING" id="1447883.A0A2B7Z1J7"/>
<proteinExistence type="inferred from homology"/>
<comment type="similarity">
    <text evidence="1 4">Belongs to the inositol phosphokinase (IPK) family.</text>
</comment>
<reference evidence="6 7" key="1">
    <citation type="submission" date="2017-10" db="EMBL/GenBank/DDBJ databases">
        <title>Comparative genomics in systemic dimorphic fungi from Ajellomycetaceae.</title>
        <authorList>
            <person name="Munoz J.F."/>
            <person name="Mcewen J.G."/>
            <person name="Clay O.K."/>
            <person name="Cuomo C.A."/>
        </authorList>
    </citation>
    <scope>NUCLEOTIDE SEQUENCE [LARGE SCALE GENOMIC DNA]</scope>
    <source>
        <strain evidence="6 7">UAMH7299</strain>
    </source>
</reference>
<dbReference type="PANTHER" id="PTHR12400">
    <property type="entry name" value="INOSITOL POLYPHOSPHATE KINASE"/>
    <property type="match status" value="1"/>
</dbReference>
<dbReference type="PANTHER" id="PTHR12400:SF103">
    <property type="entry name" value="INOSITOL POLYPHOSPHATE MULTIKINASE"/>
    <property type="match status" value="1"/>
</dbReference>
<dbReference type="GO" id="GO:0032958">
    <property type="term" value="P:inositol phosphate biosynthetic process"/>
    <property type="evidence" value="ECO:0007669"/>
    <property type="project" value="InterPro"/>
</dbReference>
<dbReference type="Gene3D" id="3.30.470.160">
    <property type="entry name" value="Inositol polyphosphate kinase"/>
    <property type="match status" value="1"/>
</dbReference>
<keyword evidence="3 4" id="KW-0418">Kinase</keyword>
<dbReference type="GO" id="GO:0005737">
    <property type="term" value="C:cytoplasm"/>
    <property type="evidence" value="ECO:0007669"/>
    <property type="project" value="TreeGrafter"/>
</dbReference>
<feature type="region of interest" description="Disordered" evidence="5">
    <location>
        <begin position="87"/>
        <end position="108"/>
    </location>
</feature>
<evidence type="ECO:0000256" key="1">
    <source>
        <dbReference type="ARBA" id="ARBA00007374"/>
    </source>
</evidence>
<dbReference type="GO" id="GO:0008440">
    <property type="term" value="F:inositol-1,4,5-trisphosphate 3-kinase activity"/>
    <property type="evidence" value="ECO:0007669"/>
    <property type="project" value="TreeGrafter"/>
</dbReference>
<dbReference type="SUPFAM" id="SSF56104">
    <property type="entry name" value="SAICAR synthase-like"/>
    <property type="match status" value="1"/>
</dbReference>
<protein>
    <recommendedName>
        <fullName evidence="4">Kinase</fullName>
        <ecNumber evidence="4">2.7.-.-</ecNumber>
    </recommendedName>
</protein>
<evidence type="ECO:0000256" key="2">
    <source>
        <dbReference type="ARBA" id="ARBA00022679"/>
    </source>
</evidence>
<feature type="compositionally biased region" description="Polar residues" evidence="5">
    <location>
        <begin position="89"/>
        <end position="105"/>
    </location>
</feature>
<evidence type="ECO:0000256" key="5">
    <source>
        <dbReference type="SAM" id="MobiDB-lite"/>
    </source>
</evidence>
<keyword evidence="2 4" id="KW-0808">Transferase</keyword>
<dbReference type="OrthoDB" id="338650at2759"/>
<sequence>MTTSKSNNAKAPRLDDDGFVAFDHAAAGHDGVRCNPSGSLIAKPCTAHEIAFYESSVHHPEFRKHMPTFMGTLSSSDAGQPLSLPIGTTDGTISTAPSVPSSGSDTPMPAELVGQSETVPAVTSLPQEEKEWVPSGGKKLETGLSIVLENVAAGFKRPNVLDVKLGARLWDDKSSLNKRARLDEVARKTTTGSLGFRIAGMKVWIGEEAEYKDIIDGELPQEASEECKSKCKIVESEGYRRYDKWYGRSFNAENVKKGFEAFLAGAKVGKRDHLNIVATRLANELRSVQVALEGEESRMYSASILFVYEGDPEAFEHALANEENKKDVEQNDSGAEFDEEDLPDDAVEIVNISVGGETVTEGSFKIEIDADTAAGLGDLEEDEDEIPHKVHDIRLIDFAHATWTPGQGPDENVLIGVRNLVEIIEKLAEA</sequence>
<accession>A0A2B7Z1J7</accession>
<dbReference type="GO" id="GO:0000824">
    <property type="term" value="F:inositol-1,4,5,6-tetrakisphosphate 3-kinase activity"/>
    <property type="evidence" value="ECO:0007669"/>
    <property type="project" value="TreeGrafter"/>
</dbReference>
<dbReference type="GO" id="GO:0046854">
    <property type="term" value="P:phosphatidylinositol phosphate biosynthetic process"/>
    <property type="evidence" value="ECO:0007669"/>
    <property type="project" value="TreeGrafter"/>
</dbReference>
<dbReference type="Proteomes" id="UP000224634">
    <property type="component" value="Unassembled WGS sequence"/>
</dbReference>
<organism evidence="6 7">
    <name type="scientific">Polytolypa hystricis (strain UAMH7299)</name>
    <dbReference type="NCBI Taxonomy" id="1447883"/>
    <lineage>
        <taxon>Eukaryota</taxon>
        <taxon>Fungi</taxon>
        <taxon>Dikarya</taxon>
        <taxon>Ascomycota</taxon>
        <taxon>Pezizomycotina</taxon>
        <taxon>Eurotiomycetes</taxon>
        <taxon>Eurotiomycetidae</taxon>
        <taxon>Onygenales</taxon>
        <taxon>Onygenales incertae sedis</taxon>
        <taxon>Polytolypa</taxon>
    </lineage>
</organism>
<evidence type="ECO:0000313" key="7">
    <source>
        <dbReference type="Proteomes" id="UP000224634"/>
    </source>
</evidence>
<gene>
    <name evidence="6" type="ORF">AJ80_01336</name>
</gene>
<dbReference type="EMBL" id="PDNA01000011">
    <property type="protein sequence ID" value="PGH26952.1"/>
    <property type="molecule type" value="Genomic_DNA"/>
</dbReference>
<dbReference type="EC" id="2.7.-.-" evidence="4"/>
<keyword evidence="7" id="KW-1185">Reference proteome</keyword>
<dbReference type="AlphaFoldDB" id="A0A2B7Z1J7"/>
<dbReference type="InterPro" id="IPR038286">
    <property type="entry name" value="IPK_sf"/>
</dbReference>
<evidence type="ECO:0000313" key="6">
    <source>
        <dbReference type="EMBL" id="PGH26952.1"/>
    </source>
</evidence>
<dbReference type="Pfam" id="PF03770">
    <property type="entry name" value="IPK"/>
    <property type="match status" value="1"/>
</dbReference>